<reference evidence="2 3" key="1">
    <citation type="submission" date="2011-12" db="EMBL/GenBank/DDBJ databases">
        <title>Whole genome shotgun sequence of Gordonia effusa NBRC 100432.</title>
        <authorList>
            <person name="Yoshida I."/>
            <person name="Takarada H."/>
            <person name="Hosoyama A."/>
            <person name="Tsuchikane K."/>
            <person name="Katsumata H."/>
            <person name="Yamazaki S."/>
            <person name="Fujita N."/>
        </authorList>
    </citation>
    <scope>NUCLEOTIDE SEQUENCE [LARGE SCALE GENOMIC DNA]</scope>
    <source>
        <strain evidence="2 3">NBRC 100432</strain>
    </source>
</reference>
<proteinExistence type="predicted"/>
<evidence type="ECO:0000313" key="2">
    <source>
        <dbReference type="EMBL" id="GAB17363.1"/>
    </source>
</evidence>
<dbReference type="AlphaFoldDB" id="H0QX12"/>
<keyword evidence="3" id="KW-1185">Reference proteome</keyword>
<accession>H0QX12</accession>
<dbReference type="Pfam" id="PF13452">
    <property type="entry name" value="FAS1_DH_region"/>
    <property type="match status" value="1"/>
</dbReference>
<dbReference type="RefSeq" id="WP_007316701.1">
    <property type="nucleotide sequence ID" value="NZ_BAEH01000028.1"/>
</dbReference>
<dbReference type="InterPro" id="IPR029069">
    <property type="entry name" value="HotDog_dom_sf"/>
</dbReference>
<evidence type="ECO:0000259" key="1">
    <source>
        <dbReference type="Pfam" id="PF13452"/>
    </source>
</evidence>
<dbReference type="EMBL" id="BAEH01000028">
    <property type="protein sequence ID" value="GAB17363.1"/>
    <property type="molecule type" value="Genomic_DNA"/>
</dbReference>
<dbReference type="SUPFAM" id="SSF54637">
    <property type="entry name" value="Thioesterase/thiol ester dehydrase-isomerase"/>
    <property type="match status" value="1"/>
</dbReference>
<comment type="caution">
    <text evidence="2">The sequence shown here is derived from an EMBL/GenBank/DDBJ whole genome shotgun (WGS) entry which is preliminary data.</text>
</comment>
<evidence type="ECO:0000313" key="3">
    <source>
        <dbReference type="Proteomes" id="UP000035034"/>
    </source>
</evidence>
<organism evidence="2 3">
    <name type="scientific">Gordonia effusa NBRC 100432</name>
    <dbReference type="NCBI Taxonomy" id="1077974"/>
    <lineage>
        <taxon>Bacteria</taxon>
        <taxon>Bacillati</taxon>
        <taxon>Actinomycetota</taxon>
        <taxon>Actinomycetes</taxon>
        <taxon>Mycobacteriales</taxon>
        <taxon>Gordoniaceae</taxon>
        <taxon>Gordonia</taxon>
    </lineage>
</organism>
<feature type="domain" description="FAS1-like dehydratase" evidence="1">
    <location>
        <begin position="29"/>
        <end position="106"/>
    </location>
</feature>
<dbReference type="STRING" id="1077974.GOEFS_028_00270"/>
<dbReference type="eggNOG" id="ENOG5030F9I">
    <property type="taxonomic scope" value="Bacteria"/>
</dbReference>
<sequence>MDSLVEGLSYAIDDVVVDPEHVAEFSAILGAPDDVVPPSYFNVVLMGVVREFVMSGAVPHHGVVHTAEAATYKRTLRLGEVVSTTLEVTTVRRRAGAVQVVTTTTVSAPDEPEIAVVTTTIAFEEEGAAADE</sequence>
<dbReference type="InterPro" id="IPR039569">
    <property type="entry name" value="FAS1-like_DH_region"/>
</dbReference>
<protein>
    <recommendedName>
        <fullName evidence="1">FAS1-like dehydratase domain-containing protein</fullName>
    </recommendedName>
</protein>
<gene>
    <name evidence="2" type="ORF">GOEFS_028_00270</name>
</gene>
<dbReference type="Proteomes" id="UP000035034">
    <property type="component" value="Unassembled WGS sequence"/>
</dbReference>
<name>H0QX12_9ACTN</name>
<dbReference type="Gene3D" id="3.10.129.10">
    <property type="entry name" value="Hotdog Thioesterase"/>
    <property type="match status" value="1"/>
</dbReference>